<name>A0A7K3W712_9ACTN</name>
<evidence type="ECO:0000313" key="10">
    <source>
        <dbReference type="EMBL" id="NEK60649.1"/>
    </source>
</evidence>
<evidence type="ECO:0000256" key="6">
    <source>
        <dbReference type="ARBA" id="ARBA00048615"/>
    </source>
</evidence>
<dbReference type="InterPro" id="IPR036291">
    <property type="entry name" value="NAD(P)-bd_dom_sf"/>
</dbReference>
<reference evidence="10 11" key="1">
    <citation type="submission" date="2020-02" db="EMBL/GenBank/DDBJ databases">
        <title>Geodermatophilus sabuli CPCC 205279 I12A-02694.</title>
        <authorList>
            <person name="Jiang Z."/>
        </authorList>
    </citation>
    <scope>NUCLEOTIDE SEQUENCE [LARGE SCALE GENOMIC DNA]</scope>
    <source>
        <strain evidence="10 11">I12A-02694</strain>
    </source>
</reference>
<evidence type="ECO:0000256" key="4">
    <source>
        <dbReference type="ARBA" id="ARBA00023002"/>
    </source>
</evidence>
<evidence type="ECO:0000313" key="11">
    <source>
        <dbReference type="Proteomes" id="UP000470246"/>
    </source>
</evidence>
<dbReference type="GO" id="GO:0019594">
    <property type="term" value="P:mannitol metabolic process"/>
    <property type="evidence" value="ECO:0007669"/>
    <property type="project" value="InterPro"/>
</dbReference>
<dbReference type="InterPro" id="IPR023027">
    <property type="entry name" value="Mannitol_DH_CS"/>
</dbReference>
<accession>A0A7K3W712</accession>
<protein>
    <recommendedName>
        <fullName evidence="3">Mannitol-1-phosphate 5-dehydrogenase</fullName>
        <ecNumber evidence="2">1.1.1.17</ecNumber>
    </recommendedName>
</protein>
<dbReference type="GO" id="GO:0008926">
    <property type="term" value="F:mannitol-1-phosphate 5-dehydrogenase activity"/>
    <property type="evidence" value="ECO:0007669"/>
    <property type="project" value="UniProtKB-EC"/>
</dbReference>
<dbReference type="SUPFAM" id="SSF51735">
    <property type="entry name" value="NAD(P)-binding Rossmann-fold domains"/>
    <property type="match status" value="1"/>
</dbReference>
<dbReference type="SUPFAM" id="SSF48179">
    <property type="entry name" value="6-phosphogluconate dehydrogenase C-terminal domain-like"/>
    <property type="match status" value="1"/>
</dbReference>
<dbReference type="InterPro" id="IPR013328">
    <property type="entry name" value="6PGD_dom2"/>
</dbReference>
<keyword evidence="11" id="KW-1185">Reference proteome</keyword>
<dbReference type="AlphaFoldDB" id="A0A7K3W712"/>
<feature type="domain" description="Mannitol dehydrogenase N-terminal" evidence="8">
    <location>
        <begin position="63"/>
        <end position="310"/>
    </location>
</feature>
<comment type="catalytic activity">
    <reaction evidence="6">
        <text>D-mannitol 1-phosphate + NAD(+) = beta-D-fructose 6-phosphate + NADH + H(+)</text>
        <dbReference type="Rhea" id="RHEA:19661"/>
        <dbReference type="ChEBI" id="CHEBI:15378"/>
        <dbReference type="ChEBI" id="CHEBI:57540"/>
        <dbReference type="ChEBI" id="CHEBI:57634"/>
        <dbReference type="ChEBI" id="CHEBI:57945"/>
        <dbReference type="ChEBI" id="CHEBI:61381"/>
        <dbReference type="EC" id="1.1.1.17"/>
    </reaction>
</comment>
<comment type="similarity">
    <text evidence="1">Belongs to the mannitol dehydrogenase family.</text>
</comment>
<evidence type="ECO:0000256" key="1">
    <source>
        <dbReference type="ARBA" id="ARBA00006541"/>
    </source>
</evidence>
<keyword evidence="4" id="KW-0560">Oxidoreductase</keyword>
<dbReference type="RefSeq" id="WP_163484445.1">
    <property type="nucleotide sequence ID" value="NZ_JAAGWF010000033.1"/>
</dbReference>
<dbReference type="EMBL" id="JAAGWF010000033">
    <property type="protein sequence ID" value="NEK60649.1"/>
    <property type="molecule type" value="Genomic_DNA"/>
</dbReference>
<evidence type="ECO:0000256" key="5">
    <source>
        <dbReference type="ARBA" id="ARBA00023027"/>
    </source>
</evidence>
<dbReference type="EC" id="1.1.1.17" evidence="2"/>
<dbReference type="PROSITE" id="PS00974">
    <property type="entry name" value="MANNITOL_DHGENASE"/>
    <property type="match status" value="1"/>
</dbReference>
<keyword evidence="5" id="KW-0520">NAD</keyword>
<dbReference type="Gene3D" id="1.10.1040.10">
    <property type="entry name" value="N-(1-d-carboxylethyl)-l-norvaline Dehydrogenase, domain 2"/>
    <property type="match status" value="1"/>
</dbReference>
<evidence type="ECO:0000259" key="8">
    <source>
        <dbReference type="Pfam" id="PF01232"/>
    </source>
</evidence>
<organism evidence="10 11">
    <name type="scientific">Geodermatophilus sabuli</name>
    <dbReference type="NCBI Taxonomy" id="1564158"/>
    <lineage>
        <taxon>Bacteria</taxon>
        <taxon>Bacillati</taxon>
        <taxon>Actinomycetota</taxon>
        <taxon>Actinomycetes</taxon>
        <taxon>Geodermatophilales</taxon>
        <taxon>Geodermatophilaceae</taxon>
        <taxon>Geodermatophilus</taxon>
    </lineage>
</organism>
<dbReference type="InterPro" id="IPR000669">
    <property type="entry name" value="Mannitol_DH"/>
</dbReference>
<dbReference type="Gene3D" id="3.40.50.720">
    <property type="entry name" value="NAD(P)-binding Rossmann-like Domain"/>
    <property type="match status" value="1"/>
</dbReference>
<gene>
    <name evidence="10" type="ORF">GCU56_22590</name>
</gene>
<dbReference type="GO" id="GO:0046029">
    <property type="term" value="F:mannitol dehydrogenase activity"/>
    <property type="evidence" value="ECO:0007669"/>
    <property type="project" value="TreeGrafter"/>
</dbReference>
<sequence>MTRPERLPGVRALSRSTPLPAPPASTDDRPGALVIRPLSQQTLQSHGARLLVPTYDRSALTPAVVHLSVGGFSRSHQLTYFDELAERRLSTGWGVVGVGLRHRTMQEALAPQDHLYTVVERSPDGERARVVGVLVDYLFAPDAPAAVLARLTDPRTRMVTLTITGAGYRLDPHSGEFDPTDADVLRDLAQPHAPTTAFGYLVEALDRRRRAGVAPFTVVSCDNMHRNGEATRAAVVGLARQRDEVLARWITDRVAFPSSMVDRITPQTAPEERAAVAERYGVDDRWPVITEPFSQWFIEDTFSNGRPPLEEVGVRFVSDVGDYELMKTRLLNASHSALGYLGSLAGHTRMDELMADPVFAEYVARLMDDEVTPLLPQPDGVDLAEYKRTLLQRFANPAIADGLPRLCRRGSTKLPHHLLPSLRQALAEGRPTRLLTLAVAGWCRYLRGTDPAGRPVPMEDPRAEQLQALALAGGADPRPLLSVRSVFGDLADLPDFVDDLGRTLRHLDRLGARVTVAAALADVPAARAVPLPR</sequence>
<dbReference type="Pfam" id="PF08125">
    <property type="entry name" value="Mannitol_dh_C"/>
    <property type="match status" value="1"/>
</dbReference>
<evidence type="ECO:0000256" key="7">
    <source>
        <dbReference type="SAM" id="MobiDB-lite"/>
    </source>
</evidence>
<dbReference type="PANTHER" id="PTHR43362">
    <property type="entry name" value="MANNITOL DEHYDROGENASE DSF1-RELATED"/>
    <property type="match status" value="1"/>
</dbReference>
<evidence type="ECO:0000256" key="2">
    <source>
        <dbReference type="ARBA" id="ARBA00012939"/>
    </source>
</evidence>
<feature type="region of interest" description="Disordered" evidence="7">
    <location>
        <begin position="1"/>
        <end position="30"/>
    </location>
</feature>
<evidence type="ECO:0000259" key="9">
    <source>
        <dbReference type="Pfam" id="PF08125"/>
    </source>
</evidence>
<dbReference type="InterPro" id="IPR050988">
    <property type="entry name" value="Mannitol_DH/Oxidoreductase"/>
</dbReference>
<dbReference type="PANTHER" id="PTHR43362:SF1">
    <property type="entry name" value="MANNITOL DEHYDROGENASE 2-RELATED"/>
    <property type="match status" value="1"/>
</dbReference>
<dbReference type="InterPro" id="IPR008927">
    <property type="entry name" value="6-PGluconate_DH-like_C_sf"/>
</dbReference>
<dbReference type="Proteomes" id="UP000470246">
    <property type="component" value="Unassembled WGS sequence"/>
</dbReference>
<dbReference type="InterPro" id="IPR013131">
    <property type="entry name" value="Mannitol_DH_N"/>
</dbReference>
<comment type="caution">
    <text evidence="10">The sequence shown here is derived from an EMBL/GenBank/DDBJ whole genome shotgun (WGS) entry which is preliminary data.</text>
</comment>
<proteinExistence type="inferred from homology"/>
<evidence type="ECO:0000256" key="3">
    <source>
        <dbReference type="ARBA" id="ARBA00016219"/>
    </source>
</evidence>
<dbReference type="Pfam" id="PF01232">
    <property type="entry name" value="Mannitol_dh"/>
    <property type="match status" value="1"/>
</dbReference>
<dbReference type="PRINTS" id="PR00084">
    <property type="entry name" value="MTLDHDRGNASE"/>
</dbReference>
<feature type="domain" description="Mannitol dehydrogenase C-terminal" evidence="9">
    <location>
        <begin position="319"/>
        <end position="505"/>
    </location>
</feature>
<dbReference type="InterPro" id="IPR013118">
    <property type="entry name" value="Mannitol_DH_C"/>
</dbReference>